<dbReference type="GO" id="GO:0046875">
    <property type="term" value="F:ephrin receptor binding"/>
    <property type="evidence" value="ECO:0007669"/>
    <property type="project" value="TreeGrafter"/>
</dbReference>
<evidence type="ECO:0000259" key="8">
    <source>
        <dbReference type="PROSITE" id="PS51551"/>
    </source>
</evidence>
<evidence type="ECO:0000313" key="10">
    <source>
        <dbReference type="RefSeq" id="XP_022096417.1"/>
    </source>
</evidence>
<keyword evidence="4" id="KW-1015">Disulfide bond</keyword>
<evidence type="ECO:0000256" key="2">
    <source>
        <dbReference type="ARBA" id="ARBA00022729"/>
    </source>
</evidence>
<feature type="compositionally biased region" description="Polar residues" evidence="7">
    <location>
        <begin position="241"/>
        <end position="250"/>
    </location>
</feature>
<dbReference type="GeneID" id="110982372"/>
<evidence type="ECO:0000313" key="9">
    <source>
        <dbReference type="Proteomes" id="UP000694845"/>
    </source>
</evidence>
<feature type="region of interest" description="Disordered" evidence="7">
    <location>
        <begin position="176"/>
        <end position="250"/>
    </location>
</feature>
<evidence type="ECO:0000256" key="5">
    <source>
        <dbReference type="ARBA" id="ARBA00023180"/>
    </source>
</evidence>
<feature type="compositionally biased region" description="Low complexity" evidence="7">
    <location>
        <begin position="198"/>
        <end position="218"/>
    </location>
</feature>
<dbReference type="PANTHER" id="PTHR11304:SF29">
    <property type="entry name" value="EPHRIN"/>
    <property type="match status" value="1"/>
</dbReference>
<dbReference type="AlphaFoldDB" id="A0A8B7YUN8"/>
<dbReference type="KEGG" id="aplc:110982372"/>
<keyword evidence="3" id="KW-0472">Membrane</keyword>
<dbReference type="InterPro" id="IPR031328">
    <property type="entry name" value="Ephrin"/>
</dbReference>
<evidence type="ECO:0000256" key="4">
    <source>
        <dbReference type="ARBA" id="ARBA00023157"/>
    </source>
</evidence>
<evidence type="ECO:0000256" key="7">
    <source>
        <dbReference type="SAM" id="MobiDB-lite"/>
    </source>
</evidence>
<sequence length="275" mass="31533">MFERRLKDMEWTLPSPKWIFVFNILLFLLRFSLGKTLATIHWNKNANFGTEGLELHAEINDKVEIDCPKTPNTTVGRQYAEYLTFTQVSQAGFDHCSTNISYGIVRTLLTCNRPFEDNSFILLFQRYPPLPGSPTFRHSRTYYFITTSDGTLDGLHQINRGLCHTHNMKLRVHIRPRPTEATPTGQTPMRTRPRTRSTTRPTTPTTLPTTHPKTTTFPQAITEKPKITDKPVEETPKKNNPDSQSSDNASTVLRHSWTLLLLGLCTAMLRWLTMT</sequence>
<reference evidence="10" key="1">
    <citation type="submission" date="2025-08" db="UniProtKB">
        <authorList>
            <consortium name="RefSeq"/>
        </authorList>
    </citation>
    <scope>IDENTIFICATION</scope>
</reference>
<dbReference type="GO" id="GO:0005886">
    <property type="term" value="C:plasma membrane"/>
    <property type="evidence" value="ECO:0007669"/>
    <property type="project" value="TreeGrafter"/>
</dbReference>
<dbReference type="GO" id="GO:0007411">
    <property type="term" value="P:axon guidance"/>
    <property type="evidence" value="ECO:0007669"/>
    <property type="project" value="TreeGrafter"/>
</dbReference>
<accession>A0A8B7YUN8</accession>
<keyword evidence="5" id="KW-0325">Glycoprotein</keyword>
<name>A0A8B7YUN8_ACAPL</name>
<dbReference type="Gene3D" id="2.60.40.420">
    <property type="entry name" value="Cupredoxins - blue copper proteins"/>
    <property type="match status" value="1"/>
</dbReference>
<evidence type="ECO:0000256" key="3">
    <source>
        <dbReference type="ARBA" id="ARBA00023136"/>
    </source>
</evidence>
<dbReference type="GO" id="GO:0048013">
    <property type="term" value="P:ephrin receptor signaling pathway"/>
    <property type="evidence" value="ECO:0007669"/>
    <property type="project" value="TreeGrafter"/>
</dbReference>
<dbReference type="InterPro" id="IPR001799">
    <property type="entry name" value="Ephrin_RBD"/>
</dbReference>
<proteinExistence type="inferred from homology"/>
<keyword evidence="2" id="KW-0732">Signal</keyword>
<gene>
    <name evidence="10" type="primary">LOC110982372</name>
</gene>
<dbReference type="Pfam" id="PF00812">
    <property type="entry name" value="Ephrin"/>
    <property type="match status" value="1"/>
</dbReference>
<dbReference type="PANTHER" id="PTHR11304">
    <property type="entry name" value="EPHRIN"/>
    <property type="match status" value="1"/>
</dbReference>
<feature type="domain" description="Ephrin RBD" evidence="8">
    <location>
        <begin position="35"/>
        <end position="174"/>
    </location>
</feature>
<dbReference type="OrthoDB" id="6250301at2759"/>
<dbReference type="SUPFAM" id="SSF49503">
    <property type="entry name" value="Cupredoxins"/>
    <property type="match status" value="1"/>
</dbReference>
<comment type="subcellular location">
    <subcellularLocation>
        <location evidence="1">Membrane</location>
    </subcellularLocation>
</comment>
<evidence type="ECO:0000256" key="1">
    <source>
        <dbReference type="ARBA" id="ARBA00004370"/>
    </source>
</evidence>
<organism evidence="9 10">
    <name type="scientific">Acanthaster planci</name>
    <name type="common">Crown-of-thorns starfish</name>
    <dbReference type="NCBI Taxonomy" id="133434"/>
    <lineage>
        <taxon>Eukaryota</taxon>
        <taxon>Metazoa</taxon>
        <taxon>Echinodermata</taxon>
        <taxon>Eleutherozoa</taxon>
        <taxon>Asterozoa</taxon>
        <taxon>Asteroidea</taxon>
        <taxon>Valvatacea</taxon>
        <taxon>Valvatida</taxon>
        <taxon>Acanthasteridae</taxon>
        <taxon>Acanthaster</taxon>
    </lineage>
</organism>
<evidence type="ECO:0000256" key="6">
    <source>
        <dbReference type="PROSITE-ProRule" id="PRU00884"/>
    </source>
</evidence>
<dbReference type="Proteomes" id="UP000694845">
    <property type="component" value="Unplaced"/>
</dbReference>
<dbReference type="InterPro" id="IPR008972">
    <property type="entry name" value="Cupredoxin"/>
</dbReference>
<protein>
    <submittedName>
        <fullName evidence="10">Ephrin-B2-like</fullName>
    </submittedName>
</protein>
<feature type="compositionally biased region" description="Basic and acidic residues" evidence="7">
    <location>
        <begin position="223"/>
        <end position="240"/>
    </location>
</feature>
<dbReference type="PROSITE" id="PS51551">
    <property type="entry name" value="EPHRIN_RBD_2"/>
    <property type="match status" value="1"/>
</dbReference>
<dbReference type="RefSeq" id="XP_022096417.1">
    <property type="nucleotide sequence ID" value="XM_022240725.1"/>
</dbReference>
<comment type="caution">
    <text evidence="6">Lacks conserved residue(s) required for the propagation of feature annotation.</text>
</comment>
<keyword evidence="9" id="KW-1185">Reference proteome</keyword>
<comment type="similarity">
    <text evidence="6">Belongs to the ephrin family.</text>
</comment>
<dbReference type="OMA" id="RVCCKPE"/>